<reference evidence="4 5" key="1">
    <citation type="submission" date="2016-10" db="EMBL/GenBank/DDBJ databases">
        <authorList>
            <person name="de Groot N.N."/>
        </authorList>
    </citation>
    <scope>NUCLEOTIDE SEQUENCE [LARGE SCALE GENOMIC DNA]</scope>
    <source>
        <strain evidence="4 5">DSM 2698</strain>
    </source>
</reference>
<dbReference type="PROSITE" id="PS00061">
    <property type="entry name" value="ADH_SHORT"/>
    <property type="match status" value="1"/>
</dbReference>
<evidence type="ECO:0000256" key="1">
    <source>
        <dbReference type="ARBA" id="ARBA00006484"/>
    </source>
</evidence>
<keyword evidence="2" id="KW-0560">Oxidoreductase</keyword>
<feature type="region of interest" description="Disordered" evidence="3">
    <location>
        <begin position="1"/>
        <end position="20"/>
    </location>
</feature>
<evidence type="ECO:0000313" key="4">
    <source>
        <dbReference type="EMBL" id="SCZ41423.1"/>
    </source>
</evidence>
<dbReference type="Proteomes" id="UP000199347">
    <property type="component" value="Unassembled WGS sequence"/>
</dbReference>
<evidence type="ECO:0000313" key="5">
    <source>
        <dbReference type="Proteomes" id="UP000199347"/>
    </source>
</evidence>
<dbReference type="Gene3D" id="3.40.50.720">
    <property type="entry name" value="NAD(P)-binding Rossmann-like Domain"/>
    <property type="match status" value="1"/>
</dbReference>
<keyword evidence="5" id="KW-1185">Reference proteome</keyword>
<dbReference type="STRING" id="1120955.SAMN03080610_02767"/>
<dbReference type="EMBL" id="FMVW01000006">
    <property type="protein sequence ID" value="SCZ41423.1"/>
    <property type="molecule type" value="Genomic_DNA"/>
</dbReference>
<dbReference type="InterPro" id="IPR036291">
    <property type="entry name" value="NAD(P)-bd_dom_sf"/>
</dbReference>
<dbReference type="PRINTS" id="PR00080">
    <property type="entry name" value="SDRFAMILY"/>
</dbReference>
<dbReference type="InterPro" id="IPR020904">
    <property type="entry name" value="Sc_DH/Rdtase_CS"/>
</dbReference>
<dbReference type="Pfam" id="PF13561">
    <property type="entry name" value="adh_short_C2"/>
    <property type="match status" value="1"/>
</dbReference>
<comment type="similarity">
    <text evidence="1">Belongs to the short-chain dehydrogenases/reductases (SDR) family.</text>
</comment>
<dbReference type="FunFam" id="3.40.50.720:FF:000084">
    <property type="entry name" value="Short-chain dehydrogenase reductase"/>
    <property type="match status" value="1"/>
</dbReference>
<organism evidence="4 5">
    <name type="scientific">Afifella marina DSM 2698</name>
    <dbReference type="NCBI Taxonomy" id="1120955"/>
    <lineage>
        <taxon>Bacteria</taxon>
        <taxon>Pseudomonadati</taxon>
        <taxon>Pseudomonadota</taxon>
        <taxon>Alphaproteobacteria</taxon>
        <taxon>Hyphomicrobiales</taxon>
        <taxon>Afifellaceae</taxon>
        <taxon>Afifella</taxon>
    </lineage>
</organism>
<dbReference type="CDD" id="cd05233">
    <property type="entry name" value="SDR_c"/>
    <property type="match status" value="1"/>
</dbReference>
<name>A0A1G5NVN4_AFIMA</name>
<feature type="compositionally biased region" description="Basic and acidic residues" evidence="3">
    <location>
        <begin position="1"/>
        <end position="10"/>
    </location>
</feature>
<dbReference type="PANTHER" id="PTHR24321">
    <property type="entry name" value="DEHYDROGENASES, SHORT CHAIN"/>
    <property type="match status" value="1"/>
</dbReference>
<gene>
    <name evidence="4" type="ORF">SAMN03080610_02767</name>
</gene>
<protein>
    <submittedName>
        <fullName evidence="4">3-oxoacyl-[acyl-carrier protein] reductase</fullName>
    </submittedName>
</protein>
<dbReference type="PANTHER" id="PTHR24321:SF8">
    <property type="entry name" value="ESTRADIOL 17-BETA-DEHYDROGENASE 8-RELATED"/>
    <property type="match status" value="1"/>
</dbReference>
<proteinExistence type="inferred from homology"/>
<dbReference type="SUPFAM" id="SSF51735">
    <property type="entry name" value="NAD(P)-binding Rossmann-fold domains"/>
    <property type="match status" value="1"/>
</dbReference>
<evidence type="ECO:0000256" key="2">
    <source>
        <dbReference type="ARBA" id="ARBA00023002"/>
    </source>
</evidence>
<dbReference type="GO" id="GO:0016491">
    <property type="term" value="F:oxidoreductase activity"/>
    <property type="evidence" value="ECO:0007669"/>
    <property type="project" value="UniProtKB-KW"/>
</dbReference>
<evidence type="ECO:0000256" key="3">
    <source>
        <dbReference type="SAM" id="MobiDB-lite"/>
    </source>
</evidence>
<dbReference type="OrthoDB" id="9806974at2"/>
<sequence>MQDGAKDEAWHNAARASGRGEMSGKPVVLITGASGGIGRATSAAMQRDGWRIFATDLDDGGKLADLLGEDDGYASADLLDRSAPEALVDACLARFGRIDGLVHCAGTSHVAAFPDQDDEGWERVIDVNLSSAHRVGRAVGRAMRAAGNGGAMVFVSSIAWLSGGANPAYGAAKGGVNTMTFNIAQALGPDGVRANAVAPGIIATEMVRGAFPGDAFGKLERAASARTPLRRLGRPEDVAEVVAFLMSSRAAFVTGAVIPVTGGLELIPPIGKLADQAG</sequence>
<dbReference type="InterPro" id="IPR002347">
    <property type="entry name" value="SDR_fam"/>
</dbReference>
<accession>A0A1G5NVN4</accession>
<dbReference type="AlphaFoldDB" id="A0A1G5NVN4"/>
<dbReference type="PRINTS" id="PR00081">
    <property type="entry name" value="GDHRDH"/>
</dbReference>